<organism evidence="2">
    <name type="scientific">Psilocybe cubensis</name>
    <name type="common">Psychedelic mushroom</name>
    <name type="synonym">Stropharia cubensis</name>
    <dbReference type="NCBI Taxonomy" id="181762"/>
    <lineage>
        <taxon>Eukaryota</taxon>
        <taxon>Fungi</taxon>
        <taxon>Dikarya</taxon>
        <taxon>Basidiomycota</taxon>
        <taxon>Agaricomycotina</taxon>
        <taxon>Agaricomycetes</taxon>
        <taxon>Agaricomycetidae</taxon>
        <taxon>Agaricales</taxon>
        <taxon>Agaricineae</taxon>
        <taxon>Strophariaceae</taxon>
        <taxon>Psilocybe</taxon>
    </lineage>
</organism>
<comment type="caution">
    <text evidence="2">The sequence shown here is derived from an EMBL/GenBank/DDBJ whole genome shotgun (WGS) entry which is preliminary data.</text>
</comment>
<dbReference type="EMBL" id="JAFIQS010000007">
    <property type="protein sequence ID" value="KAG5166909.1"/>
    <property type="molecule type" value="Genomic_DNA"/>
</dbReference>
<reference evidence="2" key="1">
    <citation type="submission" date="2021-02" db="EMBL/GenBank/DDBJ databases">
        <title>Psilocybe cubensis genome.</title>
        <authorList>
            <person name="Mckernan K.J."/>
            <person name="Crawford S."/>
            <person name="Trippe A."/>
            <person name="Kane L.T."/>
            <person name="Mclaughlin S."/>
        </authorList>
    </citation>
    <scope>NUCLEOTIDE SEQUENCE [LARGE SCALE GENOMIC DNA]</scope>
    <source>
        <strain evidence="2">MGC-MH-2018</strain>
    </source>
</reference>
<feature type="compositionally biased region" description="Low complexity" evidence="1">
    <location>
        <begin position="48"/>
        <end position="61"/>
    </location>
</feature>
<gene>
    <name evidence="2" type="ORF">JR316_007244</name>
</gene>
<feature type="region of interest" description="Disordered" evidence="1">
    <location>
        <begin position="45"/>
        <end position="69"/>
    </location>
</feature>
<dbReference type="AlphaFoldDB" id="A0A8H8CJC5"/>
<proteinExistence type="predicted"/>
<accession>A0A8H8CJC5</accession>
<name>A0A8H8CJC5_PSICU</name>
<feature type="region of interest" description="Disordered" evidence="1">
    <location>
        <begin position="144"/>
        <end position="207"/>
    </location>
</feature>
<evidence type="ECO:0000256" key="1">
    <source>
        <dbReference type="SAM" id="MobiDB-lite"/>
    </source>
</evidence>
<feature type="compositionally biased region" description="Polar residues" evidence="1">
    <location>
        <begin position="176"/>
        <end position="193"/>
    </location>
</feature>
<protein>
    <submittedName>
        <fullName evidence="2">Uncharacterized protein</fullName>
    </submittedName>
</protein>
<evidence type="ECO:0000313" key="2">
    <source>
        <dbReference type="EMBL" id="KAG5166909.1"/>
    </source>
</evidence>
<sequence>MLVPESEPLIYSAFNEADAGHIPIIDSYPPSSNTTTQFSPILHAQQASTSTSTLDPSTSSTGFAPTNGQNDRYIDIVHGGIWFADTDPSAQVANTLTKPDREDEERKRQWIPTRSSVEQRVSYFHRGSHYSTQASFNNRFHSHIGEKSTSNREGSSGGNPVEPFARLMHRDGGMTNYHSTAQNGDRQVASASRNSRKQRLSTGDNDGYVQHTFYYSSQYLNPISSLCTLFQQQIRARRKMPTKEVTTGPSSGPKGW</sequence>